<feature type="domain" description="Solute-binding protein family 3/N-terminal" evidence="5">
    <location>
        <begin position="33"/>
        <end position="284"/>
    </location>
</feature>
<dbReference type="Pfam" id="PF00497">
    <property type="entry name" value="SBP_bac_3"/>
    <property type="match status" value="1"/>
</dbReference>
<protein>
    <recommendedName>
        <fullName evidence="5">Solute-binding protein family 3/N-terminal domain-containing protein</fullName>
    </recommendedName>
</protein>
<dbReference type="OrthoDB" id="511969at2759"/>
<feature type="chain" id="PRO_5038503803" description="Solute-binding protein family 3/N-terminal domain-containing protein" evidence="4">
    <location>
        <begin position="23"/>
        <end position="328"/>
    </location>
</feature>
<evidence type="ECO:0000256" key="4">
    <source>
        <dbReference type="SAM" id="SignalP"/>
    </source>
</evidence>
<dbReference type="AlphaFoldDB" id="A0A9D4TXM5"/>
<reference evidence="6" key="2">
    <citation type="submission" date="2020-11" db="EMBL/GenBank/DDBJ databases">
        <authorList>
            <person name="Cecchin M."/>
            <person name="Marcolungo L."/>
            <person name="Rossato M."/>
            <person name="Girolomoni L."/>
            <person name="Cosentino E."/>
            <person name="Cuine S."/>
            <person name="Li-Beisson Y."/>
            <person name="Delledonne M."/>
            <person name="Ballottari M."/>
        </authorList>
    </citation>
    <scope>NUCLEOTIDE SEQUENCE</scope>
    <source>
        <strain evidence="6">211/11P</strain>
        <tissue evidence="6">Whole cell</tissue>
    </source>
</reference>
<comment type="caution">
    <text evidence="6">The sequence shown here is derived from an EMBL/GenBank/DDBJ whole genome shotgun (WGS) entry which is preliminary data.</text>
</comment>
<evidence type="ECO:0000259" key="5">
    <source>
        <dbReference type="SMART" id="SM00062"/>
    </source>
</evidence>
<feature type="region of interest" description="Disordered" evidence="3">
    <location>
        <begin position="303"/>
        <end position="328"/>
    </location>
</feature>
<organism evidence="6 7">
    <name type="scientific">Chlorella vulgaris</name>
    <name type="common">Green alga</name>
    <dbReference type="NCBI Taxonomy" id="3077"/>
    <lineage>
        <taxon>Eukaryota</taxon>
        <taxon>Viridiplantae</taxon>
        <taxon>Chlorophyta</taxon>
        <taxon>core chlorophytes</taxon>
        <taxon>Trebouxiophyceae</taxon>
        <taxon>Chlorellales</taxon>
        <taxon>Chlorellaceae</taxon>
        <taxon>Chlorella clade</taxon>
        <taxon>Chlorella</taxon>
    </lineage>
</organism>
<name>A0A9D4TXM5_CHLVU</name>
<evidence type="ECO:0000313" key="6">
    <source>
        <dbReference type="EMBL" id="KAI3437705.1"/>
    </source>
</evidence>
<feature type="compositionally biased region" description="Polar residues" evidence="3">
    <location>
        <begin position="313"/>
        <end position="328"/>
    </location>
</feature>
<dbReference type="InterPro" id="IPR001638">
    <property type="entry name" value="Solute-binding_3/MltF_N"/>
</dbReference>
<evidence type="ECO:0000313" key="7">
    <source>
        <dbReference type="Proteomes" id="UP001055712"/>
    </source>
</evidence>
<dbReference type="EMBL" id="SIDB01000001">
    <property type="protein sequence ID" value="KAI3437705.1"/>
    <property type="molecule type" value="Genomic_DNA"/>
</dbReference>
<dbReference type="InterPro" id="IPR018313">
    <property type="entry name" value="SBP_3_CS"/>
</dbReference>
<dbReference type="PROSITE" id="PS01039">
    <property type="entry name" value="SBP_BACTERIAL_3"/>
    <property type="match status" value="1"/>
</dbReference>
<dbReference type="Proteomes" id="UP001055712">
    <property type="component" value="Unassembled WGS sequence"/>
</dbReference>
<evidence type="ECO:0000256" key="1">
    <source>
        <dbReference type="ARBA" id="ARBA00004196"/>
    </source>
</evidence>
<evidence type="ECO:0000256" key="2">
    <source>
        <dbReference type="ARBA" id="ARBA00022729"/>
    </source>
</evidence>
<sequence length="328" mass="34692">MRGLSWLLGFVATCQLACWAQAADMGSLDSTEPLRVGLLRDGNFPFSQPAQTSVPANHAGLEGFEVDLMDALCEAAEINCTAVPLATLDERISGVANGTLDFTISALSYTPGREAVVHFIRPFYYESGVALFGSDQAGLDLFGPDAPTQQALEAASGWGGLFTGSFLAGQTLCAVEGYYALPFILKDIPNLNVRVLPTLQEASDTVRGGGCAAFMYDSVTPVSEVALQVLNAPPAYESPYGVGISLEDKGSELEQRLVYAMTGLMNQGNSSRILELEQQWLVPNGIGPSSALQDVVTAISTFGSQPSGPGESQVPQSYSLFGTRQTGR</sequence>
<reference evidence="6" key="1">
    <citation type="journal article" date="2019" name="Plant J.">
        <title>Chlorella vulgaris genome assembly and annotation reveals the molecular basis for metabolic acclimation to high light conditions.</title>
        <authorList>
            <person name="Cecchin M."/>
            <person name="Marcolungo L."/>
            <person name="Rossato M."/>
            <person name="Girolomoni L."/>
            <person name="Cosentino E."/>
            <person name="Cuine S."/>
            <person name="Li-Beisson Y."/>
            <person name="Delledonne M."/>
            <person name="Ballottari M."/>
        </authorList>
    </citation>
    <scope>NUCLEOTIDE SEQUENCE</scope>
    <source>
        <strain evidence="6">211/11P</strain>
    </source>
</reference>
<dbReference type="SUPFAM" id="SSF53850">
    <property type="entry name" value="Periplasmic binding protein-like II"/>
    <property type="match status" value="1"/>
</dbReference>
<keyword evidence="7" id="KW-1185">Reference proteome</keyword>
<keyword evidence="2 4" id="KW-0732">Signal</keyword>
<accession>A0A9D4TXM5</accession>
<proteinExistence type="predicted"/>
<comment type="subcellular location">
    <subcellularLocation>
        <location evidence="1">Cell envelope</location>
    </subcellularLocation>
</comment>
<feature type="signal peptide" evidence="4">
    <location>
        <begin position="1"/>
        <end position="22"/>
    </location>
</feature>
<dbReference type="SMART" id="SM00062">
    <property type="entry name" value="PBPb"/>
    <property type="match status" value="1"/>
</dbReference>
<dbReference type="PANTHER" id="PTHR35936:SF19">
    <property type="entry name" value="AMINO-ACID-BINDING PROTEIN YXEM-RELATED"/>
    <property type="match status" value="1"/>
</dbReference>
<evidence type="ECO:0000256" key="3">
    <source>
        <dbReference type="SAM" id="MobiDB-lite"/>
    </source>
</evidence>
<gene>
    <name evidence="6" type="ORF">D9Q98_000154</name>
</gene>
<dbReference type="PANTHER" id="PTHR35936">
    <property type="entry name" value="MEMBRANE-BOUND LYTIC MUREIN TRANSGLYCOSYLASE F"/>
    <property type="match status" value="1"/>
</dbReference>
<dbReference type="Gene3D" id="3.40.190.10">
    <property type="entry name" value="Periplasmic binding protein-like II"/>
    <property type="match status" value="2"/>
</dbReference>